<reference evidence="4" key="1">
    <citation type="submission" date="2023-08" db="EMBL/GenBank/DDBJ databases">
        <authorList>
            <person name="Alioto T."/>
            <person name="Alioto T."/>
            <person name="Gomez Garrido J."/>
        </authorList>
    </citation>
    <scope>NUCLEOTIDE SEQUENCE</scope>
</reference>
<evidence type="ECO:0000259" key="3">
    <source>
        <dbReference type="Pfam" id="PF24748"/>
    </source>
</evidence>
<dbReference type="Proteomes" id="UP001162480">
    <property type="component" value="Chromosome 8"/>
</dbReference>
<gene>
    <name evidence="4" type="ORF">OCTVUL_1B020757</name>
</gene>
<evidence type="ECO:0000313" key="5">
    <source>
        <dbReference type="Proteomes" id="UP001162480"/>
    </source>
</evidence>
<keyword evidence="1" id="KW-0812">Transmembrane</keyword>
<feature type="domain" description="Galaxin-like repeats" evidence="3">
    <location>
        <begin position="144"/>
        <end position="207"/>
    </location>
</feature>
<organism evidence="4 5">
    <name type="scientific">Octopus vulgaris</name>
    <name type="common">Common octopus</name>
    <dbReference type="NCBI Taxonomy" id="6645"/>
    <lineage>
        <taxon>Eukaryota</taxon>
        <taxon>Metazoa</taxon>
        <taxon>Spiralia</taxon>
        <taxon>Lophotrochozoa</taxon>
        <taxon>Mollusca</taxon>
        <taxon>Cephalopoda</taxon>
        <taxon>Coleoidea</taxon>
        <taxon>Octopodiformes</taxon>
        <taxon>Octopoda</taxon>
        <taxon>Incirrata</taxon>
        <taxon>Octopodidae</taxon>
        <taxon>Octopus</taxon>
    </lineage>
</organism>
<dbReference type="PANTHER" id="PTHR34490:SF1">
    <property type="entry name" value="GALAXIN-LIKE"/>
    <property type="match status" value="1"/>
</dbReference>
<feature type="domain" description="Galaxin-like repeats" evidence="3">
    <location>
        <begin position="243"/>
        <end position="316"/>
    </location>
</feature>
<dbReference type="AlphaFoldDB" id="A0AA36F6V6"/>
<feature type="transmembrane region" description="Helical" evidence="1">
    <location>
        <begin position="118"/>
        <end position="141"/>
    </location>
</feature>
<evidence type="ECO:0000313" key="4">
    <source>
        <dbReference type="EMBL" id="CAI9726652.1"/>
    </source>
</evidence>
<dbReference type="Pfam" id="PF24748">
    <property type="entry name" value="Galaxin_repeat"/>
    <property type="match status" value="3"/>
</dbReference>
<dbReference type="CDD" id="cd20272">
    <property type="entry name" value="Complex1_LYR_MIEF1-MP"/>
    <property type="match status" value="1"/>
</dbReference>
<dbReference type="PANTHER" id="PTHR34490">
    <property type="entry name" value="PROTEIN CBG12054-RELATED"/>
    <property type="match status" value="1"/>
</dbReference>
<feature type="domain" description="Complex 1 LYR protein" evidence="2">
    <location>
        <begin position="34"/>
        <end position="87"/>
    </location>
</feature>
<dbReference type="InterPro" id="IPR045300">
    <property type="entry name" value="Complex1_LYR_MIEF1-MP"/>
</dbReference>
<keyword evidence="1" id="KW-1133">Transmembrane helix</keyword>
<evidence type="ECO:0000259" key="2">
    <source>
        <dbReference type="Pfam" id="PF05347"/>
    </source>
</evidence>
<accession>A0AA36F6V6</accession>
<dbReference type="EMBL" id="OX597821">
    <property type="protein sequence ID" value="CAI9726652.1"/>
    <property type="molecule type" value="Genomic_DNA"/>
</dbReference>
<feature type="transmembrane region" description="Helical" evidence="1">
    <location>
        <begin position="13"/>
        <end position="38"/>
    </location>
</feature>
<proteinExistence type="predicted"/>
<keyword evidence="5" id="KW-1185">Reference proteome</keyword>
<sequence length="491" mass="52793">MLCQNFGKFPAEILAVVGIMIPVSIMNPASPFAIFSLYRQMIRKARTLSYTDKNFYLRRIRKEFDKNNSITDPHELQRSLEKGKAFLRRDRLLVLIDNTIAVIVVTDNINAIDDSDSITAVIVVFESIVVVIYFAIVVVVVDKYCGNQLYNPQNSICCQGQLTAISGFMYPACCGVAGFDRDAKVCCNGNLVSKSAGVNGCCAGAVIGSTTAYSYPPYYGPPAAHYPPPKTHYSPPYFRQSTYYCNGQAYNLYDSICCGSQVTPITGFQNPACCGNVAFDRNEKLCCSGALVAKGATATGCCGAAAIDLSLQDCCADYCNGQPFNVYNSICCGAQVTPITGFKDPACCGNVAFDRDEKLCCGGALVAKSATATGCCGATAIDLSLQECCAGTAIARLAKICCGGTAATRTSIYQVCCGATGMDKTKELCCNGAPKTIADTFKTGNNLIPNTFACCGNAIFRRSTNYCAFNQIQQRGNYAPWWPLVTHHHVW</sequence>
<name>A0AA36F6V6_OCTVU</name>
<protein>
    <submittedName>
        <fullName evidence="4">Uncharacterized protein</fullName>
    </submittedName>
</protein>
<dbReference type="InterPro" id="IPR055284">
    <property type="entry name" value="Galaxin-like"/>
</dbReference>
<keyword evidence="1" id="KW-0472">Membrane</keyword>
<evidence type="ECO:0000256" key="1">
    <source>
        <dbReference type="SAM" id="Phobius"/>
    </source>
</evidence>
<dbReference type="InterPro" id="IPR008011">
    <property type="entry name" value="Complex1_LYR_dom"/>
</dbReference>
<feature type="transmembrane region" description="Helical" evidence="1">
    <location>
        <begin position="92"/>
        <end position="112"/>
    </location>
</feature>
<dbReference type="InterPro" id="IPR056601">
    <property type="entry name" value="Galaxin_dom"/>
</dbReference>
<dbReference type="Pfam" id="PF05347">
    <property type="entry name" value="Complex1_LYR"/>
    <property type="match status" value="1"/>
</dbReference>
<feature type="domain" description="Galaxin-like repeats" evidence="3">
    <location>
        <begin position="319"/>
        <end position="391"/>
    </location>
</feature>